<feature type="binding site" evidence="2">
    <location>
        <position position="345"/>
    </location>
    <ligand>
        <name>L-tryptophan</name>
        <dbReference type="ChEBI" id="CHEBI:57912"/>
    </ligand>
</feature>
<dbReference type="InterPro" id="IPR050816">
    <property type="entry name" value="Flavin-dep_Halogenase_NPB"/>
</dbReference>
<dbReference type="SUPFAM" id="SSF51905">
    <property type="entry name" value="FAD/NAD(P)-binding domain"/>
    <property type="match status" value="1"/>
</dbReference>
<feature type="active site" evidence="1">
    <location>
        <position position="80"/>
    </location>
</feature>
<dbReference type="PANTHER" id="PTHR43747:SF4">
    <property type="entry name" value="FLAVIN-DEPENDENT TRYPTOPHAN HALOGENASE"/>
    <property type="match status" value="1"/>
</dbReference>
<keyword evidence="2" id="KW-0285">Flavoprotein</keyword>
<keyword evidence="4" id="KW-1185">Reference proteome</keyword>
<dbReference type="PANTHER" id="PTHR43747">
    <property type="entry name" value="FAD-BINDING PROTEIN"/>
    <property type="match status" value="1"/>
</dbReference>
<dbReference type="GO" id="GO:0004497">
    <property type="term" value="F:monooxygenase activity"/>
    <property type="evidence" value="ECO:0007669"/>
    <property type="project" value="InterPro"/>
</dbReference>
<evidence type="ECO:0000256" key="1">
    <source>
        <dbReference type="PIRSR" id="PIRSR011396-1"/>
    </source>
</evidence>
<dbReference type="EMBL" id="RPOK01000001">
    <property type="protein sequence ID" value="RPJ68153.1"/>
    <property type="molecule type" value="Genomic_DNA"/>
</dbReference>
<keyword evidence="2" id="KW-0274">FAD</keyword>
<evidence type="ECO:0000256" key="2">
    <source>
        <dbReference type="PIRSR" id="PIRSR011396-2"/>
    </source>
</evidence>
<organism evidence="3 4">
    <name type="scientific">Alteromonas sediminis</name>
    <dbReference type="NCBI Taxonomy" id="2259342"/>
    <lineage>
        <taxon>Bacteria</taxon>
        <taxon>Pseudomonadati</taxon>
        <taxon>Pseudomonadota</taxon>
        <taxon>Gammaproteobacteria</taxon>
        <taxon>Alteromonadales</taxon>
        <taxon>Alteromonadaceae</taxon>
        <taxon>Alteromonas/Salinimonas group</taxon>
        <taxon>Alteromonas</taxon>
    </lineage>
</organism>
<evidence type="ECO:0000313" key="4">
    <source>
        <dbReference type="Proteomes" id="UP000275281"/>
    </source>
</evidence>
<keyword evidence="2" id="KW-0547">Nucleotide-binding</keyword>
<protein>
    <submittedName>
        <fullName evidence="3">Tryptophan 7-halogenase</fullName>
    </submittedName>
</protein>
<reference evidence="3 4" key="1">
    <citation type="submission" date="2018-11" db="EMBL/GenBank/DDBJ databases">
        <authorList>
            <person name="Ye M.-Q."/>
            <person name="Du Z.-J."/>
        </authorList>
    </citation>
    <scope>NUCLEOTIDE SEQUENCE [LARGE SCALE GENOMIC DNA]</scope>
    <source>
        <strain evidence="3 4">U0105</strain>
    </source>
</reference>
<dbReference type="InterPro" id="IPR006905">
    <property type="entry name" value="Flavin_halogenase"/>
</dbReference>
<feature type="binding site" evidence="2">
    <location>
        <position position="349"/>
    </location>
    <ligand>
        <name>FAD</name>
        <dbReference type="ChEBI" id="CHEBI:57692"/>
    </ligand>
</feature>
<dbReference type="Proteomes" id="UP000275281">
    <property type="component" value="Unassembled WGS sequence"/>
</dbReference>
<dbReference type="OrthoDB" id="7178350at2"/>
<dbReference type="InterPro" id="IPR033856">
    <property type="entry name" value="Trp_halogen"/>
</dbReference>
<evidence type="ECO:0000313" key="3">
    <source>
        <dbReference type="EMBL" id="RPJ68153.1"/>
    </source>
</evidence>
<feature type="binding site" evidence="2">
    <location>
        <position position="188"/>
    </location>
    <ligand>
        <name>FAD</name>
        <dbReference type="ChEBI" id="CHEBI:57692"/>
    </ligand>
</feature>
<accession>A0A3N5Y4Q6</accession>
<dbReference type="AlphaFoldDB" id="A0A3N5Y4Q6"/>
<dbReference type="GO" id="GO:0000166">
    <property type="term" value="F:nucleotide binding"/>
    <property type="evidence" value="ECO:0007669"/>
    <property type="project" value="UniProtKB-KW"/>
</dbReference>
<dbReference type="RefSeq" id="WP_124026155.1">
    <property type="nucleotide sequence ID" value="NZ_JBHRSN010000005.1"/>
</dbReference>
<comment type="caution">
    <text evidence="3">The sequence shown here is derived from an EMBL/GenBank/DDBJ whole genome shotgun (WGS) entry which is preliminary data.</text>
</comment>
<proteinExistence type="predicted"/>
<sequence>MTDEQVREIVIVGGGTAGWMTAAALAKSFYKKGRRIRLVESDEIGTVGVGEATIPAIRTFNEVLGIDENAFVRATKGTFKLGIEFVNWGNIGEKYIHPFGVYGSPMADNIPFHHYWLKLRDAGYDRPLSSFSLAIAAAKRGRFSRPQNIPNSPLAQMAYAFQFDAGLYAKFLREFAEKREVQRIEGKVDSVALSQTDGSIESVTLASGQVIHGDLFIDCTGFRGLLIEEALQTGYEDWSHWLPCDRAVAVPCESNGPPIPYTRATAHTAGWQWRIPLQHRTGNGHVYCSKYMTDNEATNILLKNLDGKPIADPKPLRFKTGRRKAFWHKNCVAIGLSSGFLEPLESTSIHLIQTGITKLLSLFPDKRFSQSLVERYNKITAWEYERVRDFLILHYKVNQRTDSDFWIQCRNMPIPDELQNKLDLYITGGHIFRDNEELFGIPSWLAVMEGQNAHATGHHPLAESREAERLHQHLTKMQQVIAHCAESLPTHADFISRHCASESWPRNKMGE</sequence>
<dbReference type="InterPro" id="IPR036188">
    <property type="entry name" value="FAD/NAD-bd_sf"/>
</dbReference>
<name>A0A3N5Y4Q6_9ALTE</name>
<feature type="binding site" evidence="2">
    <location>
        <position position="336"/>
    </location>
    <ligand>
        <name>FAD</name>
        <dbReference type="ChEBI" id="CHEBI:57692"/>
    </ligand>
</feature>
<dbReference type="Pfam" id="PF04820">
    <property type="entry name" value="Trp_halogenase"/>
    <property type="match status" value="1"/>
</dbReference>
<feature type="binding site" evidence="2">
    <location>
        <position position="80"/>
    </location>
    <ligand>
        <name>7-chloro-L-tryptophan</name>
        <dbReference type="ChEBI" id="CHEBI:58713"/>
    </ligand>
</feature>
<dbReference type="PIRSF" id="PIRSF011396">
    <property type="entry name" value="Trp_halogenase"/>
    <property type="match status" value="1"/>
</dbReference>
<gene>
    <name evidence="3" type="ORF">DRW07_01710</name>
</gene>
<feature type="binding site" evidence="2">
    <location>
        <begin position="14"/>
        <end position="17"/>
    </location>
    <ligand>
        <name>FAD</name>
        <dbReference type="ChEBI" id="CHEBI:57692"/>
    </ligand>
</feature>
<dbReference type="Gene3D" id="3.50.50.60">
    <property type="entry name" value="FAD/NAD(P)-binding domain"/>
    <property type="match status" value="1"/>
</dbReference>